<reference evidence="7" key="1">
    <citation type="submission" date="2013-04" db="EMBL/GenBank/DDBJ databases">
        <title>An insight into the transcriptome of the digestive tract of the blood sucking bug, Rhodnius prolixus.</title>
        <authorList>
            <person name="Ribeiro J.M.C."/>
            <person name="Genta F.A."/>
            <person name="Sorgine M.H.F."/>
            <person name="Paiva-Silva G.O."/>
            <person name="Majerowicz D."/>
            <person name="Medeiros M."/>
            <person name="Koerich L."/>
            <person name="Terra W.R."/>
            <person name="Ferreira C."/>
            <person name="Pimentel A.C."/>
            <person name="Bisch P.M."/>
            <person name="Diniz M.M.P."/>
            <person name="Nascimento R."/>
            <person name="Salmon D."/>
            <person name="Silber A.M."/>
            <person name="Alves M."/>
            <person name="Oliveira M.F."/>
            <person name="Gondim K.C."/>
            <person name="Silva Neto M.A.C."/>
            <person name="Atella G.C."/>
            <person name="Araujo H."/>
            <person name="Dias F.S."/>
            <person name="Polycarpo C.R."/>
            <person name="Fampa P."/>
            <person name="Melo A.C."/>
            <person name="Tanaka A.S."/>
            <person name="Balczun C."/>
            <person name="Oliveira J.H.M."/>
            <person name="Goncalves R."/>
            <person name="Lazoski C."/>
            <person name="Pereira M.A."/>
            <person name="Rivera-Pomar R."/>
            <person name="Diambra L."/>
            <person name="Schaub G.A."/>
            <person name="Garcia E.S."/>
            <person name="Azambuja P."/>
            <person name="Braz G.R.C."/>
            <person name="Oliveira P.L."/>
        </authorList>
    </citation>
    <scope>NUCLEOTIDE SEQUENCE</scope>
</reference>
<name>R4G7P0_RHOPR</name>
<feature type="signal peptide" evidence="5">
    <location>
        <begin position="1"/>
        <end position="18"/>
    </location>
</feature>
<sequence>MRSYITIILLVFPSFALSRFIKGPNPENFIEWYPALKSKSQVSSEIAWFYLKQNNNLPPLNKPTDQFLSFAENDEEPNILNQTLFQLFTKKNKYIFQTLILDDLDSLKNSYWDPLKPTRIIIHGFQADSKEDYILQIKDRILDLKEANNVITLDWSYLSSFFYPTALYWTDKVGQICASLIDFLCKQGAKPNDFHLIGHSLGAHVAGFAAKKITAGKIGRVTGLDPAYPGFKVDDKEGRLDSNDADFVDCIHTCGGFCGIRGSICDADFYPNGGISPQPGCSGFFHSTTCSHSRAHQIFSESIIEGHVFPANTCTALPVEEPVQCVEKGARMGFRAENRFKGIFYSVTNNAFPFATVLTEKES</sequence>
<organism evidence="7">
    <name type="scientific">Rhodnius prolixus</name>
    <name type="common">Triatomid bug</name>
    <dbReference type="NCBI Taxonomy" id="13249"/>
    <lineage>
        <taxon>Eukaryota</taxon>
        <taxon>Metazoa</taxon>
        <taxon>Ecdysozoa</taxon>
        <taxon>Arthropoda</taxon>
        <taxon>Hexapoda</taxon>
        <taxon>Insecta</taxon>
        <taxon>Pterygota</taxon>
        <taxon>Neoptera</taxon>
        <taxon>Paraneoptera</taxon>
        <taxon>Hemiptera</taxon>
        <taxon>Heteroptera</taxon>
        <taxon>Panheteroptera</taxon>
        <taxon>Cimicomorpha</taxon>
        <taxon>Reduviidae</taxon>
        <taxon>Triatominae</taxon>
        <taxon>Rhodnius</taxon>
    </lineage>
</organism>
<comment type="subcellular location">
    <subcellularLocation>
        <location evidence="1">Secreted</location>
    </subcellularLocation>
</comment>
<dbReference type="VEuPathDB" id="VectorBase:RPRC006121"/>
<dbReference type="Pfam" id="PF00151">
    <property type="entry name" value="Lipase"/>
    <property type="match status" value="1"/>
</dbReference>
<evidence type="ECO:0000256" key="1">
    <source>
        <dbReference type="ARBA" id="ARBA00004613"/>
    </source>
</evidence>
<dbReference type="InterPro" id="IPR000734">
    <property type="entry name" value="TAG_lipase"/>
</dbReference>
<dbReference type="InterPro" id="IPR029058">
    <property type="entry name" value="AB_hydrolase_fold"/>
</dbReference>
<evidence type="ECO:0000313" key="7">
    <source>
        <dbReference type="EMBL" id="JAA75123.1"/>
    </source>
</evidence>
<comment type="similarity">
    <text evidence="2 4">Belongs to the AB hydrolase superfamily. Lipase family.</text>
</comment>
<dbReference type="CDD" id="cd00707">
    <property type="entry name" value="Pancreat_lipase_like"/>
    <property type="match status" value="1"/>
</dbReference>
<feature type="chain" id="PRO_5004372474" evidence="5">
    <location>
        <begin position="19"/>
        <end position="363"/>
    </location>
</feature>
<accession>R4G7P0</accession>
<dbReference type="SUPFAM" id="SSF53474">
    <property type="entry name" value="alpha/beta-Hydrolases"/>
    <property type="match status" value="1"/>
</dbReference>
<dbReference type="EMBL" id="GAHY01002387">
    <property type="protein sequence ID" value="JAA75123.1"/>
    <property type="molecule type" value="mRNA"/>
</dbReference>
<dbReference type="AlphaFoldDB" id="R4G7P0"/>
<evidence type="ECO:0000256" key="3">
    <source>
        <dbReference type="ARBA" id="ARBA00022525"/>
    </source>
</evidence>
<proteinExistence type="evidence at transcript level"/>
<evidence type="ECO:0000256" key="4">
    <source>
        <dbReference type="RuleBase" id="RU004262"/>
    </source>
</evidence>
<dbReference type="InterPro" id="IPR013818">
    <property type="entry name" value="Lipase"/>
</dbReference>
<feature type="domain" description="Lipase" evidence="6">
    <location>
        <begin position="72"/>
        <end position="336"/>
    </location>
</feature>
<dbReference type="Gene3D" id="3.40.50.1820">
    <property type="entry name" value="alpha/beta hydrolase"/>
    <property type="match status" value="1"/>
</dbReference>
<dbReference type="PANTHER" id="PTHR11610">
    <property type="entry name" value="LIPASE"/>
    <property type="match status" value="1"/>
</dbReference>
<protein>
    <submittedName>
        <fullName evidence="7">Putative pancreatic lipase-like enzyme</fullName>
    </submittedName>
</protein>
<evidence type="ECO:0000256" key="2">
    <source>
        <dbReference type="ARBA" id="ARBA00010701"/>
    </source>
</evidence>
<keyword evidence="5" id="KW-0732">Signal</keyword>
<dbReference type="InterPro" id="IPR033906">
    <property type="entry name" value="Lipase_N"/>
</dbReference>
<dbReference type="GO" id="GO:0016298">
    <property type="term" value="F:lipase activity"/>
    <property type="evidence" value="ECO:0007669"/>
    <property type="project" value="InterPro"/>
</dbReference>
<evidence type="ECO:0000259" key="6">
    <source>
        <dbReference type="Pfam" id="PF00151"/>
    </source>
</evidence>
<evidence type="ECO:0000256" key="5">
    <source>
        <dbReference type="SAM" id="SignalP"/>
    </source>
</evidence>
<dbReference type="PRINTS" id="PR00821">
    <property type="entry name" value="TAGLIPASE"/>
</dbReference>
<keyword evidence="3" id="KW-0964">Secreted</keyword>
<dbReference type="GO" id="GO:0005615">
    <property type="term" value="C:extracellular space"/>
    <property type="evidence" value="ECO:0007669"/>
    <property type="project" value="TreeGrafter"/>
</dbReference>
<dbReference type="GO" id="GO:0016042">
    <property type="term" value="P:lipid catabolic process"/>
    <property type="evidence" value="ECO:0007669"/>
    <property type="project" value="TreeGrafter"/>
</dbReference>
<dbReference type="PANTHER" id="PTHR11610:SF190">
    <property type="entry name" value="VITELLOGENIN-3-LIKE PROTEIN"/>
    <property type="match status" value="1"/>
</dbReference>